<feature type="domain" description="T-SNARE coiled-coil homology" evidence="5">
    <location>
        <begin position="163"/>
        <end position="225"/>
    </location>
</feature>
<dbReference type="GO" id="GO:0008021">
    <property type="term" value="C:synaptic vesicle"/>
    <property type="evidence" value="ECO:0007669"/>
    <property type="project" value="TreeGrafter"/>
</dbReference>
<keyword evidence="7" id="KW-1185">Reference proteome</keyword>
<keyword evidence="4" id="KW-0472">Membrane</keyword>
<keyword evidence="4" id="KW-0812">Transmembrane</keyword>
<feature type="compositionally biased region" description="Basic and acidic residues" evidence="3">
    <location>
        <begin position="96"/>
        <end position="112"/>
    </location>
</feature>
<protein>
    <submittedName>
        <fullName evidence="6">SNARE domain protein</fullName>
    </submittedName>
</protein>
<dbReference type="InterPro" id="IPR045242">
    <property type="entry name" value="Syntaxin"/>
</dbReference>
<feature type="coiled-coil region" evidence="2">
    <location>
        <begin position="159"/>
        <end position="186"/>
    </location>
</feature>
<feature type="transmembrane region" description="Helical" evidence="4">
    <location>
        <begin position="237"/>
        <end position="262"/>
    </location>
</feature>
<evidence type="ECO:0000256" key="3">
    <source>
        <dbReference type="SAM" id="MobiDB-lite"/>
    </source>
</evidence>
<feature type="region of interest" description="Disordered" evidence="3">
    <location>
        <begin position="96"/>
        <end position="116"/>
    </location>
</feature>
<dbReference type="InterPro" id="IPR000727">
    <property type="entry name" value="T_SNARE_dom"/>
</dbReference>
<dbReference type="GO" id="GO:0006886">
    <property type="term" value="P:intracellular protein transport"/>
    <property type="evidence" value="ECO:0007669"/>
    <property type="project" value="TreeGrafter"/>
</dbReference>
<dbReference type="GO" id="GO:0048278">
    <property type="term" value="P:vesicle docking"/>
    <property type="evidence" value="ECO:0007669"/>
    <property type="project" value="TreeGrafter"/>
</dbReference>
<organism evidence="6 7">
    <name type="scientific">Necator americanus</name>
    <name type="common">Human hookworm</name>
    <dbReference type="NCBI Taxonomy" id="51031"/>
    <lineage>
        <taxon>Eukaryota</taxon>
        <taxon>Metazoa</taxon>
        <taxon>Ecdysozoa</taxon>
        <taxon>Nematoda</taxon>
        <taxon>Chromadorea</taxon>
        <taxon>Rhabditida</taxon>
        <taxon>Rhabditina</taxon>
        <taxon>Rhabditomorpha</taxon>
        <taxon>Strongyloidea</taxon>
        <taxon>Ancylostomatidae</taxon>
        <taxon>Bunostominae</taxon>
        <taxon>Necator</taxon>
    </lineage>
</organism>
<dbReference type="GO" id="GO:0000149">
    <property type="term" value="F:SNARE binding"/>
    <property type="evidence" value="ECO:0007669"/>
    <property type="project" value="TreeGrafter"/>
</dbReference>
<dbReference type="PROSITE" id="PS50192">
    <property type="entry name" value="T_SNARE"/>
    <property type="match status" value="1"/>
</dbReference>
<dbReference type="GO" id="GO:0031629">
    <property type="term" value="P:synaptic vesicle fusion to presynaptic active zone membrane"/>
    <property type="evidence" value="ECO:0007669"/>
    <property type="project" value="TreeGrafter"/>
</dbReference>
<evidence type="ECO:0000256" key="4">
    <source>
        <dbReference type="SAM" id="Phobius"/>
    </source>
</evidence>
<dbReference type="KEGG" id="nai:NECAME_04078"/>
<evidence type="ECO:0000256" key="2">
    <source>
        <dbReference type="SAM" id="Coils"/>
    </source>
</evidence>
<keyword evidence="4" id="KW-1133">Transmembrane helix</keyword>
<dbReference type="SMART" id="SM00397">
    <property type="entry name" value="t_SNARE"/>
    <property type="match status" value="1"/>
</dbReference>
<dbReference type="GO" id="GO:0031201">
    <property type="term" value="C:SNARE complex"/>
    <property type="evidence" value="ECO:0007669"/>
    <property type="project" value="TreeGrafter"/>
</dbReference>
<dbReference type="AlphaFoldDB" id="W2SXB4"/>
<accession>W2SXB4</accession>
<evidence type="ECO:0000313" key="6">
    <source>
        <dbReference type="EMBL" id="ETN74399.1"/>
    </source>
</evidence>
<dbReference type="EMBL" id="KI660365">
    <property type="protein sequence ID" value="ETN74399.1"/>
    <property type="molecule type" value="Genomic_DNA"/>
</dbReference>
<evidence type="ECO:0000259" key="5">
    <source>
        <dbReference type="PROSITE" id="PS50192"/>
    </source>
</evidence>
<dbReference type="STRING" id="51031.W2SXB4"/>
<dbReference type="Pfam" id="PF05739">
    <property type="entry name" value="SNARE"/>
    <property type="match status" value="1"/>
</dbReference>
<gene>
    <name evidence="6" type="ORF">NECAME_04078</name>
</gene>
<reference evidence="7" key="1">
    <citation type="journal article" date="2014" name="Nat. Genet.">
        <title>Genome of the human hookworm Necator americanus.</title>
        <authorList>
            <person name="Tang Y.T."/>
            <person name="Gao X."/>
            <person name="Rosa B.A."/>
            <person name="Abubucker S."/>
            <person name="Hallsworth-Pepin K."/>
            <person name="Martin J."/>
            <person name="Tyagi R."/>
            <person name="Heizer E."/>
            <person name="Zhang X."/>
            <person name="Bhonagiri-Palsikar V."/>
            <person name="Minx P."/>
            <person name="Warren W.C."/>
            <person name="Wang Q."/>
            <person name="Zhan B."/>
            <person name="Hotez P.J."/>
            <person name="Sternberg P.W."/>
            <person name="Dougall A."/>
            <person name="Gaze S.T."/>
            <person name="Mulvenna J."/>
            <person name="Sotillo J."/>
            <person name="Ranganathan S."/>
            <person name="Rabelo E.M."/>
            <person name="Wilson R.K."/>
            <person name="Felgner P.L."/>
            <person name="Bethony J."/>
            <person name="Hawdon J.M."/>
            <person name="Gasser R.B."/>
            <person name="Loukas A."/>
            <person name="Mitreva M."/>
        </authorList>
    </citation>
    <scope>NUCLEOTIDE SEQUENCE [LARGE SCALE GENOMIC DNA]</scope>
</reference>
<evidence type="ECO:0000256" key="1">
    <source>
        <dbReference type="ARBA" id="ARBA00004211"/>
    </source>
</evidence>
<dbReference type="Gene3D" id="1.20.5.110">
    <property type="match status" value="1"/>
</dbReference>
<dbReference type="PANTHER" id="PTHR19957">
    <property type="entry name" value="SYNTAXIN"/>
    <property type="match status" value="1"/>
</dbReference>
<dbReference type="GO" id="GO:0048787">
    <property type="term" value="C:presynaptic active zone membrane"/>
    <property type="evidence" value="ECO:0007669"/>
    <property type="project" value="TreeGrafter"/>
</dbReference>
<dbReference type="GO" id="GO:0005484">
    <property type="term" value="F:SNAP receptor activity"/>
    <property type="evidence" value="ECO:0007669"/>
    <property type="project" value="TreeGrafter"/>
</dbReference>
<dbReference type="OMA" id="NAMHEHL"/>
<evidence type="ECO:0000313" key="7">
    <source>
        <dbReference type="Proteomes" id="UP000053676"/>
    </source>
</evidence>
<dbReference type="SUPFAM" id="SSF58038">
    <property type="entry name" value="SNARE fusion complex"/>
    <property type="match status" value="1"/>
</dbReference>
<dbReference type="PANTHER" id="PTHR19957:SF307">
    <property type="entry name" value="PROTEIN SSO1-RELATED"/>
    <property type="match status" value="1"/>
</dbReference>
<sequence>MPIKDRLASLKRSNATKGEAQVMSELIIATEEEETTEQFLRRITSVREAITEMEAVVNLIRQLHNLLKISNQTRDVDRRFYDEVRQTSDKKSAYYRMRKDQDGVDNDHDPSSRRLSRGVEISDVEKGNGAELMTVTANGITAPTLECTEIDEEDDKSAEKAALLEIKQRNEELQLLEEAVSKVNAMHEHLNFLVHTQNPIMDRIDTNISSAVEYTTKVMNDTKQAVDLSDEARQKQFLVFFLIGILIFMLVLMIITLIKVWVPGLQ</sequence>
<name>W2SXB4_NECAM</name>
<comment type="subcellular location">
    <subcellularLocation>
        <location evidence="1">Membrane</location>
        <topology evidence="1">Single-pass type IV membrane protein</topology>
    </subcellularLocation>
</comment>
<proteinExistence type="predicted"/>
<dbReference type="OrthoDB" id="10255013at2759"/>
<dbReference type="Proteomes" id="UP000053676">
    <property type="component" value="Unassembled WGS sequence"/>
</dbReference>
<keyword evidence="2" id="KW-0175">Coiled coil</keyword>